<evidence type="ECO:0000259" key="1">
    <source>
        <dbReference type="Pfam" id="PF14065"/>
    </source>
</evidence>
<dbReference type="RefSeq" id="WP_093067332.1">
    <property type="nucleotide sequence ID" value="NZ_FNQP01000008.1"/>
</dbReference>
<gene>
    <name evidence="2" type="ORF">SAMN05660964_01676</name>
</gene>
<name>A0A1H4BIC1_9GAMM</name>
<evidence type="ECO:0000313" key="3">
    <source>
        <dbReference type="Proteomes" id="UP000199397"/>
    </source>
</evidence>
<dbReference type="Proteomes" id="UP000199397">
    <property type="component" value="Unassembled WGS sequence"/>
</dbReference>
<dbReference type="STRING" id="525918.SAMN05660964_01676"/>
<dbReference type="Pfam" id="PF14065">
    <property type="entry name" value="Pvc16_N"/>
    <property type="match status" value="1"/>
</dbReference>
<proteinExistence type="predicted"/>
<feature type="domain" description="Pvc16 N-terminal" evidence="1">
    <location>
        <begin position="23"/>
        <end position="197"/>
    </location>
</feature>
<dbReference type="AlphaFoldDB" id="A0A1H4BIC1"/>
<sequence>MILHAFSIILKEFNSHLTQYYDAPVEQAKLGNLAEGVSGSAGNGDNLRNALIFSIVNTKEEKTLKNTYQYQYDTTNQKAIYSPPPVFLNFQVLIAATHTDYKDALVMLSRAIRFFQYHNVFTPESVSPASIIPPTATNNLDELVSFKLIMDLYSPNMEEVNHLWGTLGGKQYPFVLYTLRMLELQFKANQGETGLIQNIINNIHHKAS</sequence>
<keyword evidence="3" id="KW-1185">Reference proteome</keyword>
<organism evidence="2 3">
    <name type="scientific">Thiothrix caldifontis</name>
    <dbReference type="NCBI Taxonomy" id="525918"/>
    <lineage>
        <taxon>Bacteria</taxon>
        <taxon>Pseudomonadati</taxon>
        <taxon>Pseudomonadota</taxon>
        <taxon>Gammaproteobacteria</taxon>
        <taxon>Thiotrichales</taxon>
        <taxon>Thiotrichaceae</taxon>
        <taxon>Thiothrix</taxon>
    </lineage>
</organism>
<dbReference type="OrthoDB" id="7560784at2"/>
<dbReference type="EMBL" id="FNQP01000008">
    <property type="protein sequence ID" value="SEA47891.1"/>
    <property type="molecule type" value="Genomic_DNA"/>
</dbReference>
<dbReference type="InterPro" id="IPR025351">
    <property type="entry name" value="Pvc16_N"/>
</dbReference>
<accession>A0A1H4BIC1</accession>
<evidence type="ECO:0000313" key="2">
    <source>
        <dbReference type="EMBL" id="SEA47891.1"/>
    </source>
</evidence>
<reference evidence="2 3" key="1">
    <citation type="submission" date="2016-10" db="EMBL/GenBank/DDBJ databases">
        <authorList>
            <person name="de Groot N.N."/>
        </authorList>
    </citation>
    <scope>NUCLEOTIDE SEQUENCE [LARGE SCALE GENOMIC DNA]</scope>
    <source>
        <strain evidence="2 3">DSM 21228</strain>
    </source>
</reference>
<protein>
    <recommendedName>
        <fullName evidence="1">Pvc16 N-terminal domain-containing protein</fullName>
    </recommendedName>
</protein>